<dbReference type="InterPro" id="IPR001753">
    <property type="entry name" value="Enoyl-CoA_hydra/iso"/>
</dbReference>
<reference evidence="7" key="1">
    <citation type="submission" date="2015-07" db="EMBL/GenBank/DDBJ databases">
        <title>Transcriptome Assembly of Anthurium amnicola.</title>
        <authorList>
            <person name="Suzuki J."/>
        </authorList>
    </citation>
    <scope>NUCLEOTIDE SEQUENCE</scope>
</reference>
<dbReference type="GO" id="GO:0006635">
    <property type="term" value="P:fatty acid beta-oxidation"/>
    <property type="evidence" value="ECO:0007669"/>
    <property type="project" value="TreeGrafter"/>
</dbReference>
<comment type="catalytic activity">
    <reaction evidence="1">
        <text>a (3Z)-enoyl-CoA = a 4-saturated (2E)-enoyl-CoA</text>
        <dbReference type="Rhea" id="RHEA:45900"/>
        <dbReference type="ChEBI" id="CHEBI:85097"/>
        <dbReference type="ChEBI" id="CHEBI:85489"/>
        <dbReference type="EC" id="5.3.3.8"/>
    </reaction>
</comment>
<evidence type="ECO:0000313" key="7">
    <source>
        <dbReference type="EMBL" id="JAT63406.1"/>
    </source>
</evidence>
<comment type="similarity">
    <text evidence="4">Belongs to the enoyl-CoA hydratase/isomerase family.</text>
</comment>
<evidence type="ECO:0000256" key="4">
    <source>
        <dbReference type="ARBA" id="ARBA00005254"/>
    </source>
</evidence>
<dbReference type="PANTHER" id="PTHR11941:SF75">
    <property type="entry name" value="ENOYL-COA HYDRATASE_ISOMERASE FAMILY PROTEIN"/>
    <property type="match status" value="1"/>
</dbReference>
<accession>A0A1D1Z953</accession>
<dbReference type="AlphaFoldDB" id="A0A1D1Z953"/>
<comment type="catalytic activity">
    <reaction evidence="2">
        <text>a (3E)-enoyl-CoA = a 4-saturated (2E)-enoyl-CoA</text>
        <dbReference type="Rhea" id="RHEA:45228"/>
        <dbReference type="ChEBI" id="CHEBI:58521"/>
        <dbReference type="ChEBI" id="CHEBI:85097"/>
        <dbReference type="EC" id="5.3.3.8"/>
    </reaction>
</comment>
<evidence type="ECO:0000256" key="5">
    <source>
        <dbReference type="ARBA" id="ARBA00012064"/>
    </source>
</evidence>
<proteinExistence type="inferred from homology"/>
<dbReference type="InterPro" id="IPR029045">
    <property type="entry name" value="ClpP/crotonase-like_dom_sf"/>
</dbReference>
<dbReference type="EC" id="5.3.3.8" evidence="5"/>
<dbReference type="Gene3D" id="3.90.226.10">
    <property type="entry name" value="2-enoyl-CoA Hydratase, Chain A, domain 1"/>
    <property type="match status" value="1"/>
</dbReference>
<gene>
    <name evidence="7" type="primary">caiD_0</name>
    <name evidence="7" type="ORF">g.51808</name>
</gene>
<evidence type="ECO:0000256" key="2">
    <source>
        <dbReference type="ARBA" id="ARBA00000765"/>
    </source>
</evidence>
<keyword evidence="6" id="KW-0443">Lipid metabolism</keyword>
<name>A0A1D1Z953_9ARAE</name>
<sequence>FLVSLRSSQQRGLHWKALSLFDPGRGGGPPTSAITMCSLEKRGRVYVLTLTGDGEHRLGPALIDALRSALARVRSEASADPRGASALVTTAEGGRFFSNGFDLTWADAAGSPAGSRARLEHMVAAFAPAVADLLSLPVPTVAAVTGHAAAAGFMLALSHDYMVMRADRGVLYMSELDIGLPFPGYFTALMRAKISDPRTLRDVALRASKIRGAEAVERGIVDRAQGTAEGTLEAALQLGEELAGRKWDGNVYASIRMGAFPELCRAVGLAEEEEEQTRKVFTSKL</sequence>
<organism evidence="7">
    <name type="scientific">Anthurium amnicola</name>
    <dbReference type="NCBI Taxonomy" id="1678845"/>
    <lineage>
        <taxon>Eukaryota</taxon>
        <taxon>Viridiplantae</taxon>
        <taxon>Streptophyta</taxon>
        <taxon>Embryophyta</taxon>
        <taxon>Tracheophyta</taxon>
        <taxon>Spermatophyta</taxon>
        <taxon>Magnoliopsida</taxon>
        <taxon>Liliopsida</taxon>
        <taxon>Araceae</taxon>
        <taxon>Pothoideae</taxon>
        <taxon>Potheae</taxon>
        <taxon>Anthurium</taxon>
    </lineage>
</organism>
<evidence type="ECO:0000256" key="3">
    <source>
        <dbReference type="ARBA" id="ARBA00005005"/>
    </source>
</evidence>
<dbReference type="PANTHER" id="PTHR11941">
    <property type="entry name" value="ENOYL-COA HYDRATASE-RELATED"/>
    <property type="match status" value="1"/>
</dbReference>
<dbReference type="SUPFAM" id="SSF52096">
    <property type="entry name" value="ClpP/crotonase"/>
    <property type="match status" value="1"/>
</dbReference>
<dbReference type="GO" id="GO:0004165">
    <property type="term" value="F:delta(3)-delta(2)-enoyl-CoA isomerase activity"/>
    <property type="evidence" value="ECO:0007669"/>
    <property type="project" value="UniProtKB-EC"/>
</dbReference>
<comment type="pathway">
    <text evidence="3">Lipid metabolism; fatty acid beta-oxidation.</text>
</comment>
<feature type="non-terminal residue" evidence="7">
    <location>
        <position position="1"/>
    </location>
</feature>
<dbReference type="FunFam" id="3.90.226.10:FF:000049">
    <property type="entry name" value="Enoyl-CoA delta isomerase 3"/>
    <property type="match status" value="1"/>
</dbReference>
<evidence type="ECO:0000256" key="6">
    <source>
        <dbReference type="ARBA" id="ARBA00023098"/>
    </source>
</evidence>
<dbReference type="CDD" id="cd06558">
    <property type="entry name" value="crotonase-like"/>
    <property type="match status" value="1"/>
</dbReference>
<dbReference type="Pfam" id="PF00378">
    <property type="entry name" value="ECH_1"/>
    <property type="match status" value="1"/>
</dbReference>
<dbReference type="EMBL" id="GDJX01004530">
    <property type="protein sequence ID" value="JAT63406.1"/>
    <property type="molecule type" value="Transcribed_RNA"/>
</dbReference>
<protein>
    <recommendedName>
        <fullName evidence="5">Delta(3)-Delta(2)-enoyl-CoA isomerase</fullName>
        <ecNumber evidence="5">5.3.3.8</ecNumber>
    </recommendedName>
</protein>
<dbReference type="GO" id="GO:0005777">
    <property type="term" value="C:peroxisome"/>
    <property type="evidence" value="ECO:0007669"/>
    <property type="project" value="TreeGrafter"/>
</dbReference>
<evidence type="ECO:0000256" key="1">
    <source>
        <dbReference type="ARBA" id="ARBA00000452"/>
    </source>
</evidence>